<dbReference type="OrthoDB" id="6315870at2"/>
<dbReference type="PATRIC" id="fig|43658.5.peg.367"/>
<gene>
    <name evidence="3" type="ORF">TW77_01770</name>
</gene>
<evidence type="ECO:0000313" key="4">
    <source>
        <dbReference type="Proteomes" id="UP000033452"/>
    </source>
</evidence>
<feature type="chain" id="PRO_5002476023" evidence="2">
    <location>
        <begin position="28"/>
        <end position="1332"/>
    </location>
</feature>
<accession>A0A0F4R0G5</accession>
<feature type="coiled-coil region" evidence="1">
    <location>
        <begin position="666"/>
        <end position="693"/>
    </location>
</feature>
<dbReference type="PROSITE" id="PS51257">
    <property type="entry name" value="PROKAR_LIPOPROTEIN"/>
    <property type="match status" value="1"/>
</dbReference>
<name>A0A0F4R0G5_9GAMM</name>
<keyword evidence="4" id="KW-1185">Reference proteome</keyword>
<organism evidence="3 4">
    <name type="scientific">Pseudoalteromonas rubra</name>
    <dbReference type="NCBI Taxonomy" id="43658"/>
    <lineage>
        <taxon>Bacteria</taxon>
        <taxon>Pseudomonadati</taxon>
        <taxon>Pseudomonadota</taxon>
        <taxon>Gammaproteobacteria</taxon>
        <taxon>Alteromonadales</taxon>
        <taxon>Pseudoalteromonadaceae</taxon>
        <taxon>Pseudoalteromonas</taxon>
    </lineage>
</organism>
<feature type="signal peptide" evidence="2">
    <location>
        <begin position="1"/>
        <end position="27"/>
    </location>
</feature>
<proteinExistence type="predicted"/>
<sequence length="1332" mass="140823">MAKRINKFTPVASTIALSLGLSGCSLFEDDDNNVPVTTPQEVESTVTANFSVSVSGKAVKGTLSGAQVSVKTLDAQGNIVDLAYRTQAGEESATEKSLNTEDAKKKAEEKLVASNPADFKTDPRGFFQLFVDENFSGPLYITVKTTKDGDALVKCDAFVGCGEGVAIDNGDGIVKDNGKIDFGEWYKDDIELSVVKVISPNTAARPASARNQPSFADGDNNQYTANATIFTSTAVKMLLDAAAEQGIDSAKVGEASTKVLKALIGNTKLVASLTGDLSLGGAVDFTDVGQGESIDEGVLALIQVAASLQTIAGKEGKSTNDVLTDLANDVGGGDLTQSDTFKKVRDETSKAAKILVAMVSNDAAALEQALVDAGVSAEDAASVADKVNEAKKKAVDNGATTDEDLNKDVEQVKEQLEDLGNEDVVVPDENDENDVANAALLIEINASSSQLDTTDTDLSQLNATLTDVKALAETLDTKAQAIAYFAAASELNASFEAQKDAIATILSTETTNIDAHIAAAQALVEIDAKYQPTLDLAVTLKEKLTSLVEFNTSLATQIAEQFSNATKVVDEFDVKLDASAQAAASALESATTAKASYTEQETPLQAQVAAVKSAVEQIVDLDTAIAALNLVTSAKTALSGLTDLSQDFSTKATVAVSTATDYKAEADAQGEQVEQATEALQNAQQIKADADTAASSVTSYTSEINTAEETALERKRAFEQQLEDDKELNEALIGQISEQLQILSVPQGEITGYESELVQVKEKGANANTLDGATEYYTAALTLQTTVSVEKQNSWNTTLSGVSTKAQEIVSSATALANRNSDYTSTKDNADALLASTAQTQSKVSTLVSDIDAEVINAASKLTLEQQIAAALKLTQDVILETQDAAAEVTTKQAEFEAAFIAAQSAFNAIENLGTAQQALDAANAAIAAGDAYKQAVANYVALSNAAVTAAQSYKNLVDSREAGQSVIIQTNSEDPTELLALANDLQVKAVAANTAFEQDARPTEAAELKTLSEEKRDDYVADNDYTELGKQGTDKLVNISFVTKEGADAVFNAGEVIYDVVRDIWDSGLDSGNHSGTAPNFPDWTYSYDTDEYKLSLTNTQGDEQIDGIGQVNSGAQSKILFTWSGLLTADSGQKIEIQSADLAECERWSIDAVVTPNASCTILYVDGSIQKVEDARDFDITRAKTFNVVEFVDGQYGFDGVFSSEATAVDAQGNPIALFTNGAIELADVTLSGRSEDIDFTAHFDLRNESDSNDLGLANVILDNFNGYVFKVSLIDESGPLLGDVSINNDTNQPIKVGDVEEVNNGFRIDYINGESIEYTDIDFLGQSNN</sequence>
<keyword evidence="2" id="KW-0732">Signal</keyword>
<reference evidence="3 4" key="1">
    <citation type="journal article" date="2015" name="BMC Genomics">
        <title>Genome mining reveals unlocked bioactive potential of marine Gram-negative bacteria.</title>
        <authorList>
            <person name="Machado H."/>
            <person name="Sonnenschein E.C."/>
            <person name="Melchiorsen J."/>
            <person name="Gram L."/>
        </authorList>
    </citation>
    <scope>NUCLEOTIDE SEQUENCE [LARGE SCALE GENOMIC DNA]</scope>
    <source>
        <strain evidence="3 4">S2471</strain>
    </source>
</reference>
<evidence type="ECO:0000256" key="1">
    <source>
        <dbReference type="SAM" id="Coils"/>
    </source>
</evidence>
<dbReference type="EMBL" id="JXYA01000002">
    <property type="protein sequence ID" value="KJZ13084.1"/>
    <property type="molecule type" value="Genomic_DNA"/>
</dbReference>
<comment type="caution">
    <text evidence="3">The sequence shown here is derived from an EMBL/GenBank/DDBJ whole genome shotgun (WGS) entry which is preliminary data.</text>
</comment>
<evidence type="ECO:0000256" key="2">
    <source>
        <dbReference type="SAM" id="SignalP"/>
    </source>
</evidence>
<protein>
    <submittedName>
        <fullName evidence="3">Uncharacterized protein</fullName>
    </submittedName>
</protein>
<keyword evidence="1" id="KW-0175">Coiled coil</keyword>
<dbReference type="RefSeq" id="WP_046003239.1">
    <property type="nucleotide sequence ID" value="NZ_JXYA01000002.1"/>
</dbReference>
<dbReference type="Proteomes" id="UP000033452">
    <property type="component" value="Unassembled WGS sequence"/>
</dbReference>
<evidence type="ECO:0000313" key="3">
    <source>
        <dbReference type="EMBL" id="KJZ13084.1"/>
    </source>
</evidence>